<name>A0ABU5Q8L1_9BACT</name>
<reference evidence="2 3" key="1">
    <citation type="submission" date="2023-12" db="EMBL/GenBank/DDBJ databases">
        <title>Novel species of the genus Arcicella isolated from rivers.</title>
        <authorList>
            <person name="Lu H."/>
        </authorList>
    </citation>
    <scope>NUCLEOTIDE SEQUENCE [LARGE SCALE GENOMIC DNA]</scope>
    <source>
        <strain evidence="2 3">KCTC 23307</strain>
    </source>
</reference>
<dbReference type="EMBL" id="JAYFUM010000007">
    <property type="protein sequence ID" value="MEA5138907.1"/>
    <property type="molecule type" value="Genomic_DNA"/>
</dbReference>
<gene>
    <name evidence="2" type="ORF">VB248_07175</name>
</gene>
<accession>A0ABU5Q8L1</accession>
<sequence>MKNLLLGKYRFYTLTFSVLLVWMLFFDDNNIFVQFKMYRELSRLESETAYYAEKLKEVEKEKVEVMGTPKLVEKFAREKYLMKKPQEEIYVIVDEENQPIEK</sequence>
<dbReference type="Proteomes" id="UP001302949">
    <property type="component" value="Unassembled WGS sequence"/>
</dbReference>
<keyword evidence="1" id="KW-0812">Transmembrane</keyword>
<feature type="transmembrane region" description="Helical" evidence="1">
    <location>
        <begin position="9"/>
        <end position="26"/>
    </location>
</feature>
<keyword evidence="1" id="KW-1133">Transmembrane helix</keyword>
<keyword evidence="1" id="KW-0472">Membrane</keyword>
<proteinExistence type="predicted"/>
<dbReference type="Pfam" id="PF04977">
    <property type="entry name" value="DivIC"/>
    <property type="match status" value="1"/>
</dbReference>
<organism evidence="2 3">
    <name type="scientific">Arcicella rigui</name>
    <dbReference type="NCBI Taxonomy" id="797020"/>
    <lineage>
        <taxon>Bacteria</taxon>
        <taxon>Pseudomonadati</taxon>
        <taxon>Bacteroidota</taxon>
        <taxon>Cytophagia</taxon>
        <taxon>Cytophagales</taxon>
        <taxon>Flectobacillaceae</taxon>
        <taxon>Arcicella</taxon>
    </lineage>
</organism>
<dbReference type="InterPro" id="IPR007060">
    <property type="entry name" value="FtsL/DivIC"/>
</dbReference>
<protein>
    <submittedName>
        <fullName evidence="2">Septum formation initiator family protein</fullName>
    </submittedName>
</protein>
<keyword evidence="3" id="KW-1185">Reference proteome</keyword>
<comment type="caution">
    <text evidence="2">The sequence shown here is derived from an EMBL/GenBank/DDBJ whole genome shotgun (WGS) entry which is preliminary data.</text>
</comment>
<evidence type="ECO:0000313" key="2">
    <source>
        <dbReference type="EMBL" id="MEA5138907.1"/>
    </source>
</evidence>
<evidence type="ECO:0000256" key="1">
    <source>
        <dbReference type="SAM" id="Phobius"/>
    </source>
</evidence>
<dbReference type="RefSeq" id="WP_323296068.1">
    <property type="nucleotide sequence ID" value="NZ_JAYFUM010000007.1"/>
</dbReference>
<evidence type="ECO:0000313" key="3">
    <source>
        <dbReference type="Proteomes" id="UP001302949"/>
    </source>
</evidence>